<evidence type="ECO:0000313" key="3">
    <source>
        <dbReference type="Proteomes" id="UP001589700"/>
    </source>
</evidence>
<gene>
    <name evidence="2" type="ORF">ACFFVD_13240</name>
</gene>
<evidence type="ECO:0000313" key="2">
    <source>
        <dbReference type="EMBL" id="MFB9260769.1"/>
    </source>
</evidence>
<feature type="region of interest" description="Disordered" evidence="1">
    <location>
        <begin position="1"/>
        <end position="21"/>
    </location>
</feature>
<keyword evidence="3" id="KW-1185">Reference proteome</keyword>
<accession>A0ABV5JSU7</accession>
<dbReference type="Proteomes" id="UP001589700">
    <property type="component" value="Unassembled WGS sequence"/>
</dbReference>
<organism evidence="2 3">
    <name type="scientific">Dietzia aerolata</name>
    <dbReference type="NCBI Taxonomy" id="595984"/>
    <lineage>
        <taxon>Bacteria</taxon>
        <taxon>Bacillati</taxon>
        <taxon>Actinomycetota</taxon>
        <taxon>Actinomycetes</taxon>
        <taxon>Mycobacteriales</taxon>
        <taxon>Dietziaceae</taxon>
        <taxon>Dietzia</taxon>
    </lineage>
</organism>
<name>A0ABV5JSU7_9ACTN</name>
<reference evidence="2 3" key="1">
    <citation type="submission" date="2024-09" db="EMBL/GenBank/DDBJ databases">
        <authorList>
            <person name="Sun Q."/>
            <person name="Mori K."/>
        </authorList>
    </citation>
    <scope>NUCLEOTIDE SEQUENCE [LARGE SCALE GENOMIC DNA]</scope>
    <source>
        <strain evidence="2 3">CCM 7659</strain>
    </source>
</reference>
<feature type="compositionally biased region" description="Basic and acidic residues" evidence="1">
    <location>
        <begin position="1"/>
        <end position="13"/>
    </location>
</feature>
<evidence type="ECO:0000256" key="1">
    <source>
        <dbReference type="SAM" id="MobiDB-lite"/>
    </source>
</evidence>
<sequence length="132" mass="14898">MTFKQGDSRRAPTWDETDPARAAQLHAHTDLDRETYTRAGFQPVDCQNCGTRAFVRKNSEKHTSIQWRDGSDHKCPVLTEWRSGAEIPEGEDTCPRMLASIRYAYAEGLITLAEGVDPVDAEHMVNPFYVAE</sequence>
<proteinExistence type="predicted"/>
<protein>
    <submittedName>
        <fullName evidence="2">Uncharacterized protein</fullName>
    </submittedName>
</protein>
<dbReference type="EMBL" id="JBHMDY010000008">
    <property type="protein sequence ID" value="MFB9260769.1"/>
    <property type="molecule type" value="Genomic_DNA"/>
</dbReference>
<dbReference type="RefSeq" id="WP_182631150.1">
    <property type="nucleotide sequence ID" value="NZ_JAALDM010000033.1"/>
</dbReference>
<comment type="caution">
    <text evidence="2">The sequence shown here is derived from an EMBL/GenBank/DDBJ whole genome shotgun (WGS) entry which is preliminary data.</text>
</comment>